<dbReference type="SMART" id="SM00091">
    <property type="entry name" value="PAS"/>
    <property type="match status" value="2"/>
</dbReference>
<evidence type="ECO:0000259" key="1">
    <source>
        <dbReference type="PROSITE" id="PS50112"/>
    </source>
</evidence>
<dbReference type="PROSITE" id="PS50112">
    <property type="entry name" value="PAS"/>
    <property type="match status" value="1"/>
</dbReference>
<gene>
    <name evidence="2" type="ORF">ENL41_00080</name>
</gene>
<dbReference type="Pfam" id="PF00512">
    <property type="entry name" value="HisKA"/>
    <property type="match status" value="1"/>
</dbReference>
<dbReference type="Pfam" id="PF13188">
    <property type="entry name" value="PAS_8"/>
    <property type="match status" value="1"/>
</dbReference>
<feature type="domain" description="PAS" evidence="1">
    <location>
        <begin position="5"/>
        <end position="74"/>
    </location>
</feature>
<dbReference type="GO" id="GO:0000155">
    <property type="term" value="F:phosphorelay sensor kinase activity"/>
    <property type="evidence" value="ECO:0007669"/>
    <property type="project" value="InterPro"/>
</dbReference>
<comment type="caution">
    <text evidence="2">The sequence shown here is derived from an EMBL/GenBank/DDBJ whole genome shotgun (WGS) entry which is preliminary data.</text>
</comment>
<reference evidence="2" key="1">
    <citation type="journal article" date="2020" name="mSystems">
        <title>Genome- and Community-Level Interaction Insights into Carbon Utilization and Element Cycling Functions of Hydrothermarchaeota in Hydrothermal Sediment.</title>
        <authorList>
            <person name="Zhou Z."/>
            <person name="Liu Y."/>
            <person name="Xu W."/>
            <person name="Pan J."/>
            <person name="Luo Z.H."/>
            <person name="Li M."/>
        </authorList>
    </citation>
    <scope>NUCLEOTIDE SEQUENCE [LARGE SCALE GENOMIC DNA]</scope>
    <source>
        <strain evidence="2">HyVt-94</strain>
    </source>
</reference>
<dbReference type="InterPro" id="IPR036097">
    <property type="entry name" value="HisK_dim/P_sf"/>
</dbReference>
<dbReference type="Proteomes" id="UP000886014">
    <property type="component" value="Unassembled WGS sequence"/>
</dbReference>
<dbReference type="Gene3D" id="3.30.450.20">
    <property type="entry name" value="PAS domain"/>
    <property type="match status" value="2"/>
</dbReference>
<protein>
    <submittedName>
        <fullName evidence="2">PAS domain S-box protein</fullName>
    </submittedName>
</protein>
<organism evidence="2">
    <name type="scientific">candidate division WOR-3 bacterium</name>
    <dbReference type="NCBI Taxonomy" id="2052148"/>
    <lineage>
        <taxon>Bacteria</taxon>
        <taxon>Bacteria division WOR-3</taxon>
    </lineage>
</organism>
<dbReference type="CDD" id="cd00130">
    <property type="entry name" value="PAS"/>
    <property type="match status" value="1"/>
</dbReference>
<name>A0A7C5E0Z5_UNCW3</name>
<dbReference type="AlphaFoldDB" id="A0A7C5E0Z5"/>
<dbReference type="SUPFAM" id="SSF47384">
    <property type="entry name" value="Homodimeric domain of signal transducing histidine kinase"/>
    <property type="match status" value="1"/>
</dbReference>
<sequence>MKLPEVKKLQELINVSSEILLILDREGNIIYSNKSINLLGYTPEEVISKPFSKLVAGHQRLNIEKKLLTSAKKGKKIFYKILLRTKEAATLSGEINGVHNGENYFLSIKVIENENVPRDILDTLESGILLVDEDMKIIYHNPYVSHVFENRRYTHLKQLPYGIGQKVEEFIKRGAQTAEIQIPSGRFFGIRFAKFESASFSGIMIHFRDITEQKLMERAMAEFDRFSSLGQLASGLAHEIKNPLAGMKLMALRLKRELNNENKEIVDRMIRQIDRID</sequence>
<dbReference type="Pfam" id="PF13426">
    <property type="entry name" value="PAS_9"/>
    <property type="match status" value="1"/>
</dbReference>
<dbReference type="InterPro" id="IPR000014">
    <property type="entry name" value="PAS"/>
</dbReference>
<dbReference type="Gene3D" id="1.10.287.130">
    <property type="match status" value="1"/>
</dbReference>
<feature type="non-terminal residue" evidence="2">
    <location>
        <position position="277"/>
    </location>
</feature>
<dbReference type="NCBIfam" id="TIGR00229">
    <property type="entry name" value="sensory_box"/>
    <property type="match status" value="1"/>
</dbReference>
<dbReference type="InterPro" id="IPR035965">
    <property type="entry name" value="PAS-like_dom_sf"/>
</dbReference>
<dbReference type="EMBL" id="DRTV01000008">
    <property type="protein sequence ID" value="HHF57804.1"/>
    <property type="molecule type" value="Genomic_DNA"/>
</dbReference>
<proteinExistence type="predicted"/>
<dbReference type="CDD" id="cd00082">
    <property type="entry name" value="HisKA"/>
    <property type="match status" value="1"/>
</dbReference>
<dbReference type="InterPro" id="IPR003661">
    <property type="entry name" value="HisK_dim/P_dom"/>
</dbReference>
<evidence type="ECO:0000313" key="2">
    <source>
        <dbReference type="EMBL" id="HHF57804.1"/>
    </source>
</evidence>
<accession>A0A7C5E0Z5</accession>
<dbReference type="SUPFAM" id="SSF55785">
    <property type="entry name" value="PYP-like sensor domain (PAS domain)"/>
    <property type="match status" value="1"/>
</dbReference>